<feature type="compositionally biased region" description="Polar residues" evidence="2">
    <location>
        <begin position="1"/>
        <end position="28"/>
    </location>
</feature>
<dbReference type="AlphaFoldDB" id="A0A8S1WA48"/>
<gene>
    <name evidence="3" type="ORF">PPENT_87.1.T0880049</name>
</gene>
<feature type="coiled-coil region" evidence="1">
    <location>
        <begin position="77"/>
        <end position="104"/>
    </location>
</feature>
<keyword evidence="1" id="KW-0175">Coiled coil</keyword>
<evidence type="ECO:0000256" key="1">
    <source>
        <dbReference type="SAM" id="Coils"/>
    </source>
</evidence>
<protein>
    <submittedName>
        <fullName evidence="3">Uncharacterized protein</fullName>
    </submittedName>
</protein>
<dbReference type="Proteomes" id="UP000689195">
    <property type="component" value="Unassembled WGS sequence"/>
</dbReference>
<dbReference type="OrthoDB" id="10315321at2759"/>
<sequence length="569" mass="68438">MSQLLRPISASSPSKTRSAISSHTQSKSPHYIEIQQGSTHQKSQQSLRNSHNTSKFEKSIDLDMKLSNSFINPEFEIKKLMNLVELQQHEINNWKRRFEQSEARCISSTSSKTIKEYEIHIDQLTKELKNHIFINNDLSNELKEKDNQITKSNKQLDIYKQQLNDYQSELKYVQKEKANLDKDTSIQFYQQDQRQKQNLQDMQSKHFQQIQIMDDQVQKLQEELIRHNQAIEFQKQEIMQLDKIINEMKVGEKTLIQTLENYKTRCQELQDEKKKKINKQIQQFDQKIKQQEKEFLEEKESLIHDINKMQYEIDILNQQSQESQNLIQELQNEIQSQMEQNCYVQEQHQNNSKDLELKYKKINQDLKIEYEQQKNKLCQEISKLTSQLDITSQQFNENSELNQELQITFDTLNKNNENKSQQISKFQIELEQLQQQYENDITEQNQEIEQLNSQIEQLTELFEQRSNEIDDARQFRGELTLKNNEKNLLIQRLQNELESQKQKLFELQKQHQIQGQVKEEICKSQFEQMKRQMESEIELLETQNKTILYQLQMKSRECEEWKQQYSKTF</sequence>
<proteinExistence type="predicted"/>
<accession>A0A8S1WA48</accession>
<feature type="compositionally biased region" description="Polar residues" evidence="2">
    <location>
        <begin position="35"/>
        <end position="53"/>
    </location>
</feature>
<reference evidence="3" key="1">
    <citation type="submission" date="2021-01" db="EMBL/GenBank/DDBJ databases">
        <authorList>
            <consortium name="Genoscope - CEA"/>
            <person name="William W."/>
        </authorList>
    </citation>
    <scope>NUCLEOTIDE SEQUENCE</scope>
</reference>
<evidence type="ECO:0000313" key="3">
    <source>
        <dbReference type="EMBL" id="CAD8186904.1"/>
    </source>
</evidence>
<name>A0A8S1WA48_9CILI</name>
<comment type="caution">
    <text evidence="3">The sequence shown here is derived from an EMBL/GenBank/DDBJ whole genome shotgun (WGS) entry which is preliminary data.</text>
</comment>
<feature type="coiled-coil region" evidence="1">
    <location>
        <begin position="135"/>
        <end position="183"/>
    </location>
</feature>
<evidence type="ECO:0000256" key="2">
    <source>
        <dbReference type="SAM" id="MobiDB-lite"/>
    </source>
</evidence>
<feature type="coiled-coil region" evidence="1">
    <location>
        <begin position="210"/>
        <end position="543"/>
    </location>
</feature>
<keyword evidence="4" id="KW-1185">Reference proteome</keyword>
<organism evidence="3 4">
    <name type="scientific">Paramecium pentaurelia</name>
    <dbReference type="NCBI Taxonomy" id="43138"/>
    <lineage>
        <taxon>Eukaryota</taxon>
        <taxon>Sar</taxon>
        <taxon>Alveolata</taxon>
        <taxon>Ciliophora</taxon>
        <taxon>Intramacronucleata</taxon>
        <taxon>Oligohymenophorea</taxon>
        <taxon>Peniculida</taxon>
        <taxon>Parameciidae</taxon>
        <taxon>Paramecium</taxon>
    </lineage>
</organism>
<dbReference type="EMBL" id="CAJJDO010000088">
    <property type="protein sequence ID" value="CAD8186904.1"/>
    <property type="molecule type" value="Genomic_DNA"/>
</dbReference>
<evidence type="ECO:0000313" key="4">
    <source>
        <dbReference type="Proteomes" id="UP000689195"/>
    </source>
</evidence>
<feature type="region of interest" description="Disordered" evidence="2">
    <location>
        <begin position="1"/>
        <end position="54"/>
    </location>
</feature>